<dbReference type="GO" id="GO:0008615">
    <property type="term" value="P:pyridoxine biosynthetic process"/>
    <property type="evidence" value="ECO:0007669"/>
    <property type="project" value="UniProtKB-KW"/>
</dbReference>
<dbReference type="SUPFAM" id="SSF50475">
    <property type="entry name" value="FMN-binding split barrel"/>
    <property type="match status" value="1"/>
</dbReference>
<sequence>LNIDSIGDNPIDLFAKWFKEAESCDKIIEPNAMTISTVNELNKPSSRIVLLKEFSDEGFIFFTNYQSKKAKSIKINKMVSLSFFWQFLERQVTVNGIAEKVSDEKSDEYFNSRPRSSQISAIISDQSSEIPSLKYLEQKFEKKQKELEGKKIIRPNYWGGIIIKPLEIEFWQGRPSRLHNRVFFKINENSKWEAKLLSP</sequence>
<dbReference type="FunFam" id="2.30.110.10:FF:000020">
    <property type="entry name" value="PNPO isoform 11"/>
    <property type="match status" value="1"/>
</dbReference>
<feature type="non-terminal residue" evidence="10">
    <location>
        <position position="1"/>
    </location>
</feature>
<dbReference type="GO" id="GO:0010181">
    <property type="term" value="F:FMN binding"/>
    <property type="evidence" value="ECO:0007669"/>
    <property type="project" value="InterPro"/>
</dbReference>
<gene>
    <name evidence="10" type="ORF">METZ01_LOCUS411162</name>
</gene>
<dbReference type="EMBL" id="UINC01159939">
    <property type="protein sequence ID" value="SVD58308.1"/>
    <property type="molecule type" value="Genomic_DNA"/>
</dbReference>
<feature type="domain" description="Pyridoxine 5'-phosphate oxidase dimerisation C-terminal" evidence="9">
    <location>
        <begin position="158"/>
        <end position="199"/>
    </location>
</feature>
<keyword evidence="3" id="KW-0285">Flavoprotein</keyword>
<keyword evidence="5" id="KW-0560">Oxidoreductase</keyword>
<dbReference type="Pfam" id="PF01243">
    <property type="entry name" value="PNPOx_N"/>
    <property type="match status" value="1"/>
</dbReference>
<dbReference type="InterPro" id="IPR012349">
    <property type="entry name" value="Split_barrel_FMN-bd"/>
</dbReference>
<evidence type="ECO:0000259" key="9">
    <source>
        <dbReference type="Pfam" id="PF10590"/>
    </source>
</evidence>
<accession>A0A382WJM3</accession>
<evidence type="ECO:0000256" key="2">
    <source>
        <dbReference type="ARBA" id="ARBA00011738"/>
    </source>
</evidence>
<comment type="pathway">
    <text evidence="7">Cofactor metabolism.</text>
</comment>
<dbReference type="NCBIfam" id="NF004231">
    <property type="entry name" value="PRK05679.1"/>
    <property type="match status" value="1"/>
</dbReference>
<evidence type="ECO:0000256" key="7">
    <source>
        <dbReference type="ARBA" id="ARBA00060587"/>
    </source>
</evidence>
<protein>
    <recommendedName>
        <fullName evidence="11">Pyridoxal 5'-phosphate synthase</fullName>
    </recommendedName>
</protein>
<evidence type="ECO:0000256" key="4">
    <source>
        <dbReference type="ARBA" id="ARBA00022643"/>
    </source>
</evidence>
<evidence type="ECO:0000256" key="1">
    <source>
        <dbReference type="ARBA" id="ARBA00001917"/>
    </source>
</evidence>
<dbReference type="NCBIfam" id="TIGR00558">
    <property type="entry name" value="pdxH"/>
    <property type="match status" value="1"/>
</dbReference>
<evidence type="ECO:0000313" key="10">
    <source>
        <dbReference type="EMBL" id="SVD58308.1"/>
    </source>
</evidence>
<keyword evidence="6" id="KW-0664">Pyridoxine biosynthesis</keyword>
<dbReference type="InterPro" id="IPR019740">
    <property type="entry name" value="Pyridox_Oxase_CS"/>
</dbReference>
<dbReference type="InterPro" id="IPR019576">
    <property type="entry name" value="Pyridoxamine_oxidase_dimer_C"/>
</dbReference>
<comment type="subunit">
    <text evidence="2">Homodimer.</text>
</comment>
<dbReference type="Gene3D" id="2.30.110.10">
    <property type="entry name" value="Electron Transport, Fmn-binding Protein, Chain A"/>
    <property type="match status" value="1"/>
</dbReference>
<comment type="cofactor">
    <cofactor evidence="1">
        <name>FMN</name>
        <dbReference type="ChEBI" id="CHEBI:58210"/>
    </cofactor>
</comment>
<dbReference type="AlphaFoldDB" id="A0A382WJM3"/>
<dbReference type="PIRSF" id="PIRSF000190">
    <property type="entry name" value="Pyd_amn-ph_oxd"/>
    <property type="match status" value="1"/>
</dbReference>
<name>A0A382WJM3_9ZZZZ</name>
<dbReference type="GO" id="GO:0004733">
    <property type="term" value="F:pyridoxamine phosphate oxidase activity"/>
    <property type="evidence" value="ECO:0007669"/>
    <property type="project" value="InterPro"/>
</dbReference>
<evidence type="ECO:0008006" key="11">
    <source>
        <dbReference type="Google" id="ProtNLM"/>
    </source>
</evidence>
<keyword evidence="4" id="KW-0288">FMN</keyword>
<dbReference type="Pfam" id="PF10590">
    <property type="entry name" value="PNP_phzG_C"/>
    <property type="match status" value="1"/>
</dbReference>
<dbReference type="InterPro" id="IPR000659">
    <property type="entry name" value="Pyridox_Oxase"/>
</dbReference>
<evidence type="ECO:0000259" key="8">
    <source>
        <dbReference type="Pfam" id="PF01243"/>
    </source>
</evidence>
<dbReference type="InterPro" id="IPR011576">
    <property type="entry name" value="Pyridox_Oxase_N"/>
</dbReference>
<reference evidence="10" key="1">
    <citation type="submission" date="2018-05" db="EMBL/GenBank/DDBJ databases">
        <authorList>
            <person name="Lanie J.A."/>
            <person name="Ng W.-L."/>
            <person name="Kazmierczak K.M."/>
            <person name="Andrzejewski T.M."/>
            <person name="Davidsen T.M."/>
            <person name="Wayne K.J."/>
            <person name="Tettelin H."/>
            <person name="Glass J.I."/>
            <person name="Rusch D."/>
            <person name="Podicherti R."/>
            <person name="Tsui H.-C.T."/>
            <person name="Winkler M.E."/>
        </authorList>
    </citation>
    <scope>NUCLEOTIDE SEQUENCE</scope>
</reference>
<organism evidence="10">
    <name type="scientific">marine metagenome</name>
    <dbReference type="NCBI Taxonomy" id="408172"/>
    <lineage>
        <taxon>unclassified sequences</taxon>
        <taxon>metagenomes</taxon>
        <taxon>ecological metagenomes</taxon>
    </lineage>
</organism>
<dbReference type="PROSITE" id="PS01064">
    <property type="entry name" value="PYRIDOX_OXIDASE"/>
    <property type="match status" value="1"/>
</dbReference>
<dbReference type="PANTHER" id="PTHR10851">
    <property type="entry name" value="PYRIDOXINE-5-PHOSPHATE OXIDASE"/>
    <property type="match status" value="1"/>
</dbReference>
<evidence type="ECO:0000256" key="3">
    <source>
        <dbReference type="ARBA" id="ARBA00022630"/>
    </source>
</evidence>
<dbReference type="PANTHER" id="PTHR10851:SF0">
    <property type="entry name" value="PYRIDOXINE-5'-PHOSPHATE OXIDASE"/>
    <property type="match status" value="1"/>
</dbReference>
<proteinExistence type="inferred from homology"/>
<evidence type="ECO:0000256" key="5">
    <source>
        <dbReference type="ARBA" id="ARBA00023002"/>
    </source>
</evidence>
<feature type="domain" description="Pyridoxamine 5'-phosphate oxidase N-terminal" evidence="8">
    <location>
        <begin position="27"/>
        <end position="142"/>
    </location>
</feature>
<evidence type="ECO:0000256" key="6">
    <source>
        <dbReference type="ARBA" id="ARBA00023096"/>
    </source>
</evidence>
<dbReference type="HAMAP" id="MF_01629">
    <property type="entry name" value="PdxH"/>
    <property type="match status" value="1"/>
</dbReference>